<dbReference type="Pfam" id="PF13439">
    <property type="entry name" value="Glyco_transf_4"/>
    <property type="match status" value="1"/>
</dbReference>
<accession>A0AA37HY59</accession>
<evidence type="ECO:0000259" key="2">
    <source>
        <dbReference type="Pfam" id="PF00534"/>
    </source>
</evidence>
<dbReference type="InterPro" id="IPR028098">
    <property type="entry name" value="Glyco_trans_4-like_N"/>
</dbReference>
<gene>
    <name evidence="4" type="ORF">PRRU23_24820</name>
</gene>
<dbReference type="PANTHER" id="PTHR46401:SF2">
    <property type="entry name" value="GLYCOSYLTRANSFERASE WBBK-RELATED"/>
    <property type="match status" value="1"/>
</dbReference>
<evidence type="ECO:0000313" key="4">
    <source>
        <dbReference type="EMBL" id="GJG28782.1"/>
    </source>
</evidence>
<reference evidence="4" key="1">
    <citation type="submission" date="2021-08" db="EMBL/GenBank/DDBJ databases">
        <title>Prevotella lacticifex sp. nov., isolated from rumen of cow.</title>
        <authorList>
            <person name="Shinkai T."/>
            <person name="Ikeyama N."/>
            <person name="Kumagai M."/>
            <person name="Ohmori H."/>
            <person name="Sakamoto M."/>
            <person name="Ohkuma M."/>
            <person name="Mitsumori M."/>
        </authorList>
    </citation>
    <scope>NUCLEOTIDE SEQUENCE</scope>
    <source>
        <strain evidence="4">DSM 11371</strain>
    </source>
</reference>
<dbReference type="Proteomes" id="UP000887043">
    <property type="component" value="Unassembled WGS sequence"/>
</dbReference>
<dbReference type="EMBL" id="BPTR01000001">
    <property type="protein sequence ID" value="GJG28782.1"/>
    <property type="molecule type" value="Genomic_DNA"/>
</dbReference>
<protein>
    <recommendedName>
        <fullName evidence="6">Glycosyl transferase family 1 domain-containing protein</fullName>
    </recommendedName>
</protein>
<comment type="caution">
    <text evidence="4">The sequence shown here is derived from an EMBL/GenBank/DDBJ whole genome shotgun (WGS) entry which is preliminary data.</text>
</comment>
<organism evidence="4 5">
    <name type="scientific">Segatella bryantii</name>
    <name type="common">Prevotella bryantii</name>
    <dbReference type="NCBI Taxonomy" id="77095"/>
    <lineage>
        <taxon>Bacteria</taxon>
        <taxon>Pseudomonadati</taxon>
        <taxon>Bacteroidota</taxon>
        <taxon>Bacteroidia</taxon>
        <taxon>Bacteroidales</taxon>
        <taxon>Prevotellaceae</taxon>
        <taxon>Segatella</taxon>
    </lineage>
</organism>
<dbReference type="Gene3D" id="3.40.50.2000">
    <property type="entry name" value="Glycogen Phosphorylase B"/>
    <property type="match status" value="2"/>
</dbReference>
<proteinExistence type="predicted"/>
<keyword evidence="1" id="KW-0808">Transferase</keyword>
<dbReference type="CDD" id="cd03801">
    <property type="entry name" value="GT4_PimA-like"/>
    <property type="match status" value="1"/>
</dbReference>
<evidence type="ECO:0000256" key="1">
    <source>
        <dbReference type="ARBA" id="ARBA00022679"/>
    </source>
</evidence>
<sequence>MKILIVNPILYSGNNNFIPKVETIKDTMIYSMCLGFKSLGHQVTLLALECNKPTKEESYDFEILFFKKNFDRFLNAALPLSFSLNNYIRKNAKNFDLIISSEIFAFHSLCAARYAPKKTVIWQELTDHQRKLFRLPSLFWHNIIVKSFMRDVFAVVPRSTKAYDFIHHYLPQTSKIIVDHGIDVCKFKFSKEKKRQIISSSQLIYRKNVDGIIQKFAKLHALKGFEDIELIIAGRGDEEESLKALVQKLKLNKYVSFVGFLSQDKLNEYIRCSLCFLVNTRQDLNMVSIPESIVSGTPILTNLIPASAGYIQQAKLGIAKNQWNEYDMKEIIENNSFYVDNCLKYRNNLSSQHSAQLLIDIFKQSRYGTKL</sequence>
<dbReference type="RefSeq" id="WP_177181311.1">
    <property type="nucleotide sequence ID" value="NZ_BPTR01000001.1"/>
</dbReference>
<evidence type="ECO:0008006" key="6">
    <source>
        <dbReference type="Google" id="ProtNLM"/>
    </source>
</evidence>
<dbReference type="GO" id="GO:0016757">
    <property type="term" value="F:glycosyltransferase activity"/>
    <property type="evidence" value="ECO:0007669"/>
    <property type="project" value="InterPro"/>
</dbReference>
<dbReference type="PANTHER" id="PTHR46401">
    <property type="entry name" value="GLYCOSYLTRANSFERASE WBBK-RELATED"/>
    <property type="match status" value="1"/>
</dbReference>
<dbReference type="AlphaFoldDB" id="A0AA37HY59"/>
<feature type="domain" description="Glycosyl transferase family 1" evidence="2">
    <location>
        <begin position="190"/>
        <end position="325"/>
    </location>
</feature>
<evidence type="ECO:0000259" key="3">
    <source>
        <dbReference type="Pfam" id="PF13439"/>
    </source>
</evidence>
<evidence type="ECO:0000313" key="5">
    <source>
        <dbReference type="Proteomes" id="UP000887043"/>
    </source>
</evidence>
<dbReference type="SUPFAM" id="SSF53756">
    <property type="entry name" value="UDP-Glycosyltransferase/glycogen phosphorylase"/>
    <property type="match status" value="1"/>
</dbReference>
<dbReference type="GO" id="GO:0009103">
    <property type="term" value="P:lipopolysaccharide biosynthetic process"/>
    <property type="evidence" value="ECO:0007669"/>
    <property type="project" value="TreeGrafter"/>
</dbReference>
<dbReference type="InterPro" id="IPR001296">
    <property type="entry name" value="Glyco_trans_1"/>
</dbReference>
<dbReference type="Pfam" id="PF00534">
    <property type="entry name" value="Glycos_transf_1"/>
    <property type="match status" value="1"/>
</dbReference>
<feature type="domain" description="Glycosyltransferase subfamily 4-like N-terminal" evidence="3">
    <location>
        <begin position="27"/>
        <end position="178"/>
    </location>
</feature>
<name>A0AA37HY59_SEGBR</name>